<comment type="caution">
    <text evidence="2">The sequence shown here is derived from an EMBL/GenBank/DDBJ whole genome shotgun (WGS) entry which is preliminary data.</text>
</comment>
<evidence type="ECO:0000313" key="3">
    <source>
        <dbReference type="Proteomes" id="UP000221165"/>
    </source>
</evidence>
<name>A0A2C6LAQ1_9APIC</name>
<dbReference type="Proteomes" id="UP000221165">
    <property type="component" value="Unassembled WGS sequence"/>
</dbReference>
<sequence>MREVYPSCRAFYSTHLLLLFLSSLSFFLHSSPHNFSSFVSSLSRASRVFFSSLPSFSLLRVLSSFLSTR</sequence>
<feature type="signal peptide" evidence="1">
    <location>
        <begin position="1"/>
        <end position="30"/>
    </location>
</feature>
<protein>
    <recommendedName>
        <fullName evidence="4">Transmembrane protein</fullName>
    </recommendedName>
</protein>
<keyword evidence="1" id="KW-0732">Signal</keyword>
<dbReference type="GeneID" id="94424789"/>
<dbReference type="AlphaFoldDB" id="A0A2C6LAQ1"/>
<evidence type="ECO:0000313" key="2">
    <source>
        <dbReference type="EMBL" id="PHJ24769.1"/>
    </source>
</evidence>
<reference evidence="2 3" key="1">
    <citation type="journal article" date="2017" name="Int. J. Parasitol.">
        <title>The genome of the protozoan parasite Cystoisospora suis and a reverse vaccinology approach to identify vaccine candidates.</title>
        <authorList>
            <person name="Palmieri N."/>
            <person name="Shrestha A."/>
            <person name="Ruttkowski B."/>
            <person name="Beck T."/>
            <person name="Vogl C."/>
            <person name="Tomley F."/>
            <person name="Blake D.P."/>
            <person name="Joachim A."/>
        </authorList>
    </citation>
    <scope>NUCLEOTIDE SEQUENCE [LARGE SCALE GENOMIC DNA]</scope>
    <source>
        <strain evidence="2 3">Wien I</strain>
    </source>
</reference>
<evidence type="ECO:0000256" key="1">
    <source>
        <dbReference type="SAM" id="SignalP"/>
    </source>
</evidence>
<organism evidence="2 3">
    <name type="scientific">Cystoisospora suis</name>
    <dbReference type="NCBI Taxonomy" id="483139"/>
    <lineage>
        <taxon>Eukaryota</taxon>
        <taxon>Sar</taxon>
        <taxon>Alveolata</taxon>
        <taxon>Apicomplexa</taxon>
        <taxon>Conoidasida</taxon>
        <taxon>Coccidia</taxon>
        <taxon>Eucoccidiorida</taxon>
        <taxon>Eimeriorina</taxon>
        <taxon>Sarcocystidae</taxon>
        <taxon>Cystoisospora</taxon>
    </lineage>
</organism>
<dbReference type="RefSeq" id="XP_067926441.1">
    <property type="nucleotide sequence ID" value="XM_068061578.1"/>
</dbReference>
<dbReference type="VEuPathDB" id="ToxoDB:CSUI_001372"/>
<keyword evidence="3" id="KW-1185">Reference proteome</keyword>
<gene>
    <name evidence="2" type="ORF">CSUI_001372</name>
</gene>
<feature type="chain" id="PRO_5013039087" description="Transmembrane protein" evidence="1">
    <location>
        <begin position="31"/>
        <end position="69"/>
    </location>
</feature>
<proteinExistence type="predicted"/>
<dbReference type="EMBL" id="MIGC01000543">
    <property type="protein sequence ID" value="PHJ24769.1"/>
    <property type="molecule type" value="Genomic_DNA"/>
</dbReference>
<accession>A0A2C6LAQ1</accession>
<evidence type="ECO:0008006" key="4">
    <source>
        <dbReference type="Google" id="ProtNLM"/>
    </source>
</evidence>